<dbReference type="CDD" id="cd22997">
    <property type="entry name" value="GT_LH"/>
    <property type="match status" value="1"/>
</dbReference>
<dbReference type="Proteomes" id="UP000813461">
    <property type="component" value="Unassembled WGS sequence"/>
</dbReference>
<dbReference type="PANTHER" id="PTHR36587">
    <property type="entry name" value="EXPRESSION SITE-ASSOCIATED GENE 3 (ESAG3)-LIKE PROTEIN"/>
    <property type="match status" value="1"/>
</dbReference>
<organism evidence="3 4">
    <name type="scientific">Paraphoma chrysanthemicola</name>
    <dbReference type="NCBI Taxonomy" id="798071"/>
    <lineage>
        <taxon>Eukaryota</taxon>
        <taxon>Fungi</taxon>
        <taxon>Dikarya</taxon>
        <taxon>Ascomycota</taxon>
        <taxon>Pezizomycotina</taxon>
        <taxon>Dothideomycetes</taxon>
        <taxon>Pleosporomycetidae</taxon>
        <taxon>Pleosporales</taxon>
        <taxon>Pleosporineae</taxon>
        <taxon>Phaeosphaeriaceae</taxon>
        <taxon>Paraphoma</taxon>
    </lineage>
</organism>
<evidence type="ECO:0000256" key="1">
    <source>
        <dbReference type="SAM" id="MobiDB-lite"/>
    </source>
</evidence>
<dbReference type="OrthoDB" id="422736at2759"/>
<dbReference type="AlphaFoldDB" id="A0A8K0QTV9"/>
<dbReference type="EMBL" id="JAGMVJ010000031">
    <property type="protein sequence ID" value="KAH7068707.1"/>
    <property type="molecule type" value="Genomic_DNA"/>
</dbReference>
<feature type="region of interest" description="Disordered" evidence="1">
    <location>
        <begin position="613"/>
        <end position="701"/>
    </location>
</feature>
<feature type="transmembrane region" description="Helical" evidence="2">
    <location>
        <begin position="35"/>
        <end position="52"/>
    </location>
</feature>
<dbReference type="PANTHER" id="PTHR36587:SF2">
    <property type="entry name" value="EXPRESSION SITE-ASSOCIATED GENE 3 (ESAG3)-LIKE PROTEIN"/>
    <property type="match status" value="1"/>
</dbReference>
<accession>A0A8K0QTV9</accession>
<keyword evidence="4" id="KW-1185">Reference proteome</keyword>
<evidence type="ECO:0000313" key="4">
    <source>
        <dbReference type="Proteomes" id="UP000813461"/>
    </source>
</evidence>
<feature type="region of interest" description="Disordered" evidence="1">
    <location>
        <begin position="715"/>
        <end position="738"/>
    </location>
</feature>
<gene>
    <name evidence="3" type="ORF">FB567DRAFT_248866</name>
</gene>
<sequence length="738" mass="84789">MAGETMQPMPMSPRQSPAEIGSAAVQWACTRRGRTLVLTIVFCVVLLGLGGVRHREAISSQYHALSTTYQWRPYLPHIPSIIHAPFKTPSNTTLQLENGELTHVPPQLKKTTPNFHLVMPAERDSDDFCKTTLSAMLLNYPPPTIPNLFKEFKDDVNWERDTIISIRHYLHNTKFVHDDDLMLIVDGENSWFQLPSDVIIKQYARVLEDANARLFKRYGVDGNGFQKFNQTIVFGAEKMCERDDMACKYAPSSILPADMYGNADHFNIADRPARYLNSKMIMGPAKDLKVLFHAALRKFDSKHVQRQTVQSVFATIFGEQQLRRDAEEKEKKPSKSKIVDLFSGKSSKSSLARRLKPASFSRSKKVQHEFGIGLDYAHTLFQPFAYCNEDELVPLLHDNSTDLSKYQHPNSWTQYLALPPTLRETKPPFWRHDLAKSNPSPNEKPAYIDKLEFNNELDELPNRKTNWNHVPLLQNTYTGAIPAIVLNDPVAIFRLQDPDHAPSANITWNNMWYSPFRRALLRNYFRTPQSPMGYHNSLVGGDRAWDIRGGRGGVWTEAEQAWFPWGEVDGVCGTLAQLKEVFSDGRGVWLHETETDGEQKRLDEEMELSKKIDEVRKKEDDKENEKKEQEEKEKKEKEQKEKEEQQAKEAANVERLRLEEEQKKKFAEDEEGRKGEEEEERQRHAAEEKIQRLETEEKTKEFERLRMQMEDAGADVGAEEGSARAEAGGQSVGRRWSA</sequence>
<comment type="caution">
    <text evidence="3">The sequence shown here is derived from an EMBL/GenBank/DDBJ whole genome shotgun (WGS) entry which is preliminary data.</text>
</comment>
<keyword evidence="2" id="KW-0812">Transmembrane</keyword>
<protein>
    <submittedName>
        <fullName evidence="3">Uncharacterized protein</fullName>
    </submittedName>
</protein>
<proteinExistence type="predicted"/>
<reference evidence="3" key="1">
    <citation type="journal article" date="2021" name="Nat. Commun.">
        <title>Genetic determinants of endophytism in the Arabidopsis root mycobiome.</title>
        <authorList>
            <person name="Mesny F."/>
            <person name="Miyauchi S."/>
            <person name="Thiergart T."/>
            <person name="Pickel B."/>
            <person name="Atanasova L."/>
            <person name="Karlsson M."/>
            <person name="Huettel B."/>
            <person name="Barry K.W."/>
            <person name="Haridas S."/>
            <person name="Chen C."/>
            <person name="Bauer D."/>
            <person name="Andreopoulos W."/>
            <person name="Pangilinan J."/>
            <person name="LaButti K."/>
            <person name="Riley R."/>
            <person name="Lipzen A."/>
            <person name="Clum A."/>
            <person name="Drula E."/>
            <person name="Henrissat B."/>
            <person name="Kohler A."/>
            <person name="Grigoriev I.V."/>
            <person name="Martin F.M."/>
            <person name="Hacquard S."/>
        </authorList>
    </citation>
    <scope>NUCLEOTIDE SEQUENCE</scope>
    <source>
        <strain evidence="3">MPI-SDFR-AT-0120</strain>
    </source>
</reference>
<keyword evidence="2" id="KW-1133">Transmembrane helix</keyword>
<name>A0A8K0QTV9_9PLEO</name>
<keyword evidence="2" id="KW-0472">Membrane</keyword>
<evidence type="ECO:0000313" key="3">
    <source>
        <dbReference type="EMBL" id="KAH7068707.1"/>
    </source>
</evidence>
<evidence type="ECO:0000256" key="2">
    <source>
        <dbReference type="SAM" id="Phobius"/>
    </source>
</evidence>